<dbReference type="Proteomes" id="UP001549921">
    <property type="component" value="Unassembled WGS sequence"/>
</dbReference>
<name>A0ABD0T302_LOXSC</name>
<evidence type="ECO:0000256" key="2">
    <source>
        <dbReference type="ARBA" id="ARBA00022729"/>
    </source>
</evidence>
<evidence type="ECO:0000256" key="1">
    <source>
        <dbReference type="ARBA" id="ARBA00022460"/>
    </source>
</evidence>
<feature type="signal peptide" evidence="4">
    <location>
        <begin position="1"/>
        <end position="17"/>
    </location>
</feature>
<dbReference type="PRINTS" id="PR00947">
    <property type="entry name" value="CUTICLE"/>
</dbReference>
<evidence type="ECO:0000313" key="6">
    <source>
        <dbReference type="Proteomes" id="UP001549921"/>
    </source>
</evidence>
<organism evidence="5 6">
    <name type="scientific">Loxostege sticticalis</name>
    <name type="common">Beet webworm moth</name>
    <dbReference type="NCBI Taxonomy" id="481309"/>
    <lineage>
        <taxon>Eukaryota</taxon>
        <taxon>Metazoa</taxon>
        <taxon>Ecdysozoa</taxon>
        <taxon>Arthropoda</taxon>
        <taxon>Hexapoda</taxon>
        <taxon>Insecta</taxon>
        <taxon>Pterygota</taxon>
        <taxon>Neoptera</taxon>
        <taxon>Endopterygota</taxon>
        <taxon>Lepidoptera</taxon>
        <taxon>Glossata</taxon>
        <taxon>Ditrysia</taxon>
        <taxon>Pyraloidea</taxon>
        <taxon>Crambidae</taxon>
        <taxon>Pyraustinae</taxon>
        <taxon>Loxostege</taxon>
    </lineage>
</organism>
<dbReference type="PROSITE" id="PS00233">
    <property type="entry name" value="CHIT_BIND_RR_1"/>
    <property type="match status" value="1"/>
</dbReference>
<dbReference type="PANTHER" id="PTHR12236">
    <property type="entry name" value="STRUCTURAL CONTITUENT OF CUTICLE"/>
    <property type="match status" value="1"/>
</dbReference>
<dbReference type="GO" id="GO:0042302">
    <property type="term" value="F:structural constituent of cuticle"/>
    <property type="evidence" value="ECO:0007669"/>
    <property type="project" value="UniProtKB-UniRule"/>
</dbReference>
<comment type="caution">
    <text evidence="5">The sequence shown here is derived from an EMBL/GenBank/DDBJ whole genome shotgun (WGS) entry which is preliminary data.</text>
</comment>
<keyword evidence="1 3" id="KW-0193">Cuticle</keyword>
<proteinExistence type="predicted"/>
<dbReference type="PANTHER" id="PTHR12236:SF86">
    <property type="entry name" value="CCP84AC-RELATED"/>
    <property type="match status" value="1"/>
</dbReference>
<dbReference type="InterPro" id="IPR051217">
    <property type="entry name" value="Insect_Cuticle_Struc_Prot"/>
</dbReference>
<dbReference type="InterPro" id="IPR000618">
    <property type="entry name" value="Insect_cuticle"/>
</dbReference>
<evidence type="ECO:0000256" key="4">
    <source>
        <dbReference type="SAM" id="SignalP"/>
    </source>
</evidence>
<feature type="chain" id="PRO_5044796323" evidence="4">
    <location>
        <begin position="18"/>
        <end position="257"/>
    </location>
</feature>
<dbReference type="Pfam" id="PF00379">
    <property type="entry name" value="Chitin_bind_4"/>
    <property type="match status" value="1"/>
</dbReference>
<protein>
    <submittedName>
        <fullName evidence="5">Uncharacterized protein</fullName>
    </submittedName>
</protein>
<dbReference type="InterPro" id="IPR031311">
    <property type="entry name" value="CHIT_BIND_RR_consensus"/>
</dbReference>
<dbReference type="EMBL" id="JBEDNZ010000011">
    <property type="protein sequence ID" value="KAL0832387.1"/>
    <property type="molecule type" value="Genomic_DNA"/>
</dbReference>
<dbReference type="PROSITE" id="PS51155">
    <property type="entry name" value="CHIT_BIND_RR_2"/>
    <property type="match status" value="1"/>
</dbReference>
<accession>A0ABD0T302</accession>
<sequence>MLIFVIPLLLMSAGVNSQGNYYGPRKSAASESQIRFAIENKYDQTGPGAKGREFAYATYKTLEDALVAYLDDPDTKLPKHERAKAEMKLIGSQKQSHPTHHLLHKDEPIFINAPAYNDIKNLYNTDVNIQAIHPNEHRYHFGYVKNVELEKQKDPFRFHKLQSVKGSPLNLAHFTRDPMPEIKKEEFNPNPQYTFSYGVHDKLTGDSKSAHETRDGGVVRGYYTFRDADGKQRTVEYTADDKLGFRAIVRRTASNGQ</sequence>
<reference evidence="5 6" key="1">
    <citation type="submission" date="2024-06" db="EMBL/GenBank/DDBJ databases">
        <title>A chromosome-level genome assembly of beet webworm, Loxostege sticticalis.</title>
        <authorList>
            <person name="Zhang Y."/>
        </authorList>
    </citation>
    <scope>NUCLEOTIDE SEQUENCE [LARGE SCALE GENOMIC DNA]</scope>
    <source>
        <strain evidence="5">AQ028</strain>
        <tissue evidence="5">Male pupae</tissue>
    </source>
</reference>
<keyword evidence="2 4" id="KW-0732">Signal</keyword>
<evidence type="ECO:0000313" key="5">
    <source>
        <dbReference type="EMBL" id="KAL0832387.1"/>
    </source>
</evidence>
<gene>
    <name evidence="5" type="ORF">ABMA28_001812</name>
</gene>
<evidence type="ECO:0000256" key="3">
    <source>
        <dbReference type="PROSITE-ProRule" id="PRU00497"/>
    </source>
</evidence>
<dbReference type="AlphaFoldDB" id="A0ABD0T302"/>